<feature type="transmembrane region" description="Helical" evidence="6">
    <location>
        <begin position="147"/>
        <end position="170"/>
    </location>
</feature>
<feature type="transmembrane region" description="Helical" evidence="6">
    <location>
        <begin position="89"/>
        <end position="113"/>
    </location>
</feature>
<organism evidence="7 8">
    <name type="scientific">Amycolatopsis taiwanensis</name>
    <dbReference type="NCBI Taxonomy" id="342230"/>
    <lineage>
        <taxon>Bacteria</taxon>
        <taxon>Bacillati</taxon>
        <taxon>Actinomycetota</taxon>
        <taxon>Actinomycetes</taxon>
        <taxon>Pseudonocardiales</taxon>
        <taxon>Pseudonocardiaceae</taxon>
        <taxon>Amycolatopsis</taxon>
    </lineage>
</organism>
<keyword evidence="4 6" id="KW-1133">Transmembrane helix</keyword>
<dbReference type="Pfam" id="PF01384">
    <property type="entry name" value="PHO4"/>
    <property type="match status" value="1"/>
</dbReference>
<evidence type="ECO:0000256" key="4">
    <source>
        <dbReference type="ARBA" id="ARBA00022989"/>
    </source>
</evidence>
<feature type="transmembrane region" description="Helical" evidence="6">
    <location>
        <begin position="55"/>
        <end position="77"/>
    </location>
</feature>
<feature type="transmembrane region" description="Helical" evidence="6">
    <location>
        <begin position="14"/>
        <end position="34"/>
    </location>
</feature>
<name>A0A9W6QXH8_9PSEU</name>
<keyword evidence="5 6" id="KW-0472">Membrane</keyword>
<comment type="similarity">
    <text evidence="6">Belongs to the inorganic phosphate transporter (PiT) (TC 2.A.20) family.</text>
</comment>
<protein>
    <recommendedName>
        <fullName evidence="6">Phosphate transporter</fullName>
    </recommendedName>
</protein>
<keyword evidence="6" id="KW-0592">Phosphate transport</keyword>
<dbReference type="PANTHER" id="PTHR11101">
    <property type="entry name" value="PHOSPHATE TRANSPORTER"/>
    <property type="match status" value="1"/>
</dbReference>
<feature type="transmembrane region" description="Helical" evidence="6">
    <location>
        <begin position="120"/>
        <end position="141"/>
    </location>
</feature>
<evidence type="ECO:0000256" key="3">
    <source>
        <dbReference type="ARBA" id="ARBA00022692"/>
    </source>
</evidence>
<dbReference type="InterPro" id="IPR001204">
    <property type="entry name" value="Phos_transporter"/>
</dbReference>
<evidence type="ECO:0000256" key="1">
    <source>
        <dbReference type="ARBA" id="ARBA00004141"/>
    </source>
</evidence>
<gene>
    <name evidence="7" type="ORF">Atai01_21570</name>
</gene>
<dbReference type="AlphaFoldDB" id="A0A9W6QXH8"/>
<evidence type="ECO:0000256" key="2">
    <source>
        <dbReference type="ARBA" id="ARBA00022448"/>
    </source>
</evidence>
<keyword evidence="2 6" id="KW-0813">Transport</keyword>
<reference evidence="7" key="1">
    <citation type="submission" date="2023-03" db="EMBL/GenBank/DDBJ databases">
        <title>Amycolatopsis taiwanensis NBRC 103393.</title>
        <authorList>
            <person name="Ichikawa N."/>
            <person name="Sato H."/>
            <person name="Tonouchi N."/>
        </authorList>
    </citation>
    <scope>NUCLEOTIDE SEQUENCE</scope>
    <source>
        <strain evidence="7">NBRC 103393</strain>
    </source>
</reference>
<proteinExistence type="inferred from homology"/>
<sequence length="392" mass="39503">MVVSLVNLLGVGPLHIPLIVVVVVITALVMDFTCGFHECSDAVATSVATGAFRPLVAVGVAAVGNLIGALLSTKIALTISNGIVDDTKITPTVIFAGLVAVIIWNLVTWVVGLPSSTTHALYGGLIGATVVAVGMGGVHFAKVASTFLIPAIAAPVIAGIVTLIGTRISYRMTRGASDRVATRAYRAGQMVSASMMSLAHGSNDGQKTMGVITLALVTSHLLPHNSHPPLWVILSAAVGIGAGTFFGGWRIIRTVGKRLTDLRSPQGFVAESASTAVVLASGHLGLALSTTHVSGGAVIGSGLGRRGAAVRWSVAGRLLLTWLVTVPAAAIVAGIAVPVASAGAVGTGVVAAITVAVGIVTYLLSRRNPVNSGNVNDVPAVQPAGTQETAPA</sequence>
<feature type="transmembrane region" description="Helical" evidence="6">
    <location>
        <begin position="229"/>
        <end position="249"/>
    </location>
</feature>
<dbReference type="GO" id="GO:0016020">
    <property type="term" value="C:membrane"/>
    <property type="evidence" value="ECO:0007669"/>
    <property type="project" value="UniProtKB-SubCell"/>
</dbReference>
<evidence type="ECO:0000256" key="6">
    <source>
        <dbReference type="RuleBase" id="RU363058"/>
    </source>
</evidence>
<evidence type="ECO:0000313" key="8">
    <source>
        <dbReference type="Proteomes" id="UP001165136"/>
    </source>
</evidence>
<keyword evidence="3 6" id="KW-0812">Transmembrane</keyword>
<dbReference type="EMBL" id="BSTI01000004">
    <property type="protein sequence ID" value="GLY65538.1"/>
    <property type="molecule type" value="Genomic_DNA"/>
</dbReference>
<dbReference type="PANTHER" id="PTHR11101:SF54">
    <property type="entry name" value="LOW-AFFINITY INORGANIC PHOSPHATE TRANSPORTER-RELATED"/>
    <property type="match status" value="1"/>
</dbReference>
<dbReference type="GO" id="GO:0005315">
    <property type="term" value="F:phosphate transmembrane transporter activity"/>
    <property type="evidence" value="ECO:0007669"/>
    <property type="project" value="InterPro"/>
</dbReference>
<comment type="subcellular location">
    <subcellularLocation>
        <location evidence="1 6">Membrane</location>
        <topology evidence="1 6">Multi-pass membrane protein</topology>
    </subcellularLocation>
</comment>
<comment type="caution">
    <text evidence="7">The sequence shown here is derived from an EMBL/GenBank/DDBJ whole genome shotgun (WGS) entry which is preliminary data.</text>
</comment>
<evidence type="ECO:0000256" key="5">
    <source>
        <dbReference type="ARBA" id="ARBA00023136"/>
    </source>
</evidence>
<accession>A0A9W6QXH8</accession>
<keyword evidence="8" id="KW-1185">Reference proteome</keyword>
<evidence type="ECO:0000313" key="7">
    <source>
        <dbReference type="EMBL" id="GLY65538.1"/>
    </source>
</evidence>
<feature type="transmembrane region" description="Helical" evidence="6">
    <location>
        <begin position="343"/>
        <end position="364"/>
    </location>
</feature>
<feature type="transmembrane region" description="Helical" evidence="6">
    <location>
        <begin position="314"/>
        <end position="337"/>
    </location>
</feature>
<dbReference type="Proteomes" id="UP001165136">
    <property type="component" value="Unassembled WGS sequence"/>
</dbReference>
<dbReference type="GO" id="GO:0035435">
    <property type="term" value="P:phosphate ion transmembrane transport"/>
    <property type="evidence" value="ECO:0007669"/>
    <property type="project" value="TreeGrafter"/>
</dbReference>